<proteinExistence type="predicted"/>
<dbReference type="AlphaFoldDB" id="A0A1V0M4Q0"/>
<reference evidence="2 3" key="2">
    <citation type="journal article" date="2017" name="Nat. Microbiol.">
        <title>Natural product diversity associated with the nematode symbionts Photorhabdus and Xenorhabdus.</title>
        <authorList>
            <person name="Tobias N.J."/>
            <person name="Wolff H."/>
            <person name="Djahanschiri B."/>
            <person name="Grundmann F."/>
            <person name="Kronenwerth M."/>
            <person name="Shi Y.M."/>
            <person name="Simonyi S."/>
            <person name="Grun P."/>
            <person name="Shapiro-Ilan D."/>
            <person name="Pidot S.J."/>
            <person name="Stinear T.P."/>
            <person name="Ebersberger I."/>
            <person name="Bode H.B."/>
        </authorList>
    </citation>
    <scope>NUCLEOTIDE SEQUENCE [LARGE SCALE GENOMIC DNA]</scope>
    <source>
        <strain evidence="2 3">DSM 17903</strain>
    </source>
</reference>
<evidence type="ECO:0000313" key="2">
    <source>
        <dbReference type="EMBL" id="PHM51877.1"/>
    </source>
</evidence>
<dbReference type="Proteomes" id="UP000225433">
    <property type="component" value="Unassembled WGS sequence"/>
</dbReference>
<keyword evidence="1" id="KW-0614">Plasmid</keyword>
<dbReference type="EMBL" id="NJAI01000012">
    <property type="protein sequence ID" value="PHM51877.1"/>
    <property type="molecule type" value="Genomic_DNA"/>
</dbReference>
<accession>A0A1V0M4Q0</accession>
<dbReference type="EMBL" id="KX517800">
    <property type="protein sequence ID" value="ARD69847.1"/>
    <property type="molecule type" value="Genomic_DNA"/>
</dbReference>
<evidence type="ECO:0000313" key="3">
    <source>
        <dbReference type="Proteomes" id="UP000225433"/>
    </source>
</evidence>
<geneLocation type="plasmid" evidence="1">
    <name>unnamed3</name>
</geneLocation>
<evidence type="ECO:0000313" key="1">
    <source>
        <dbReference type="EMBL" id="ARD69847.1"/>
    </source>
</evidence>
<sequence length="86" mass="9760">MPVYEITLVFIEESYQNAGYSVSNPGSFYGVGACLESLVTRVCMLVLANEVWFPKDFERDPVCVAEYHYAYALGKKITVDKRQLLL</sequence>
<name>A0A1V0M4Q0_XENHO</name>
<reference evidence="1" key="1">
    <citation type="journal article" date="2017" name="J. Invertebr. Pathol.">
        <title>Identification and bacterial characteristics of Xenorhabdus hominickii ANU101 from an entomopathogenic nematode, Steinernema monticolum.</title>
        <authorList>
            <person name="Park Y."/>
            <person name="Kang S."/>
            <person name="Sadekuzzaman M."/>
            <person name="Kim H."/>
            <person name="Jung J.K."/>
            <person name="Kim Y."/>
        </authorList>
    </citation>
    <scope>NUCLEOTIDE SEQUENCE</scope>
    <source>
        <strain evidence="1">ANU101</strain>
        <plasmid evidence="1">unnamed3</plasmid>
    </source>
</reference>
<protein>
    <submittedName>
        <fullName evidence="1">Uncharacterized protein</fullName>
    </submittedName>
</protein>
<gene>
    <name evidence="2" type="ORF">Xhom_04716</name>
</gene>
<organism evidence="1">
    <name type="scientific">Xenorhabdus hominickii</name>
    <dbReference type="NCBI Taxonomy" id="351679"/>
    <lineage>
        <taxon>Bacteria</taxon>
        <taxon>Pseudomonadati</taxon>
        <taxon>Pseudomonadota</taxon>
        <taxon>Gammaproteobacteria</taxon>
        <taxon>Enterobacterales</taxon>
        <taxon>Morganellaceae</taxon>
        <taxon>Xenorhabdus</taxon>
    </lineage>
</organism>